<evidence type="ECO:0000313" key="1">
    <source>
        <dbReference type="EMBL" id="QLQ79581.1"/>
    </source>
</evidence>
<reference evidence="1 2" key="1">
    <citation type="submission" date="2020-06" db="EMBL/GenBank/DDBJ databases">
        <title>The yeast mating-type switching endonuclease HO is a domesticated member of an unorthodox homing genetic element family.</title>
        <authorList>
            <person name="Coughlan A.Y."/>
            <person name="Lombardi L."/>
            <person name="Braun-Galleani S."/>
            <person name="Martos A.R."/>
            <person name="Galeote V."/>
            <person name="Bigey F."/>
            <person name="Dequin S."/>
            <person name="Byrne K.P."/>
            <person name="Wolfe K.H."/>
        </authorList>
    </citation>
    <scope>NUCLEOTIDE SEQUENCE [LARGE SCALE GENOMIC DNA]</scope>
    <source>
        <strain evidence="1 2">CBS2947</strain>
    </source>
</reference>
<name>A0A7H9HQN1_9SACH</name>
<dbReference type="AlphaFoldDB" id="A0A7H9HQN1"/>
<accession>A0A7H9HQN1</accession>
<dbReference type="Proteomes" id="UP000510647">
    <property type="component" value="Chromosome 3"/>
</dbReference>
<gene>
    <name evidence="1" type="ORF">HG537_0C02280</name>
</gene>
<sequence>MVQNFSHLSSHKAYVLALYRYTLRATSSRCSSVHLRCRIRNTLRDMMFKHKHDKSSWTVFRLLEKMSKLNKCLEQGEVQQVWSMLTAMGKKKPCKKPVTNVLRDLSQSVPSTDTVNVVEQRESHILAQYINRGQQQGRLPGHIPREYQMKLLLPLAIHERNVEKLGAVQSQLSKGPPKCFLTSTAAGSGKIWFVRSAVNKGKRQSRNLGIFLRREKKLAQKRLNHWEACKKNANWAVHEAIWEQCLEDGTILDFAPEKYLRSLNLSLDDDESSVQLVKDRECPTKVIEWLQPIKDAMDSLARINQERKESFKKHRDDVLLTGGQYEFYKNQGNKLYARRVKRFGNLVQNELPYVVPYISGRDLASLLSKYHL</sequence>
<dbReference type="EMBL" id="CP059269">
    <property type="protein sequence ID" value="QLQ79581.1"/>
    <property type="molecule type" value="Genomic_DNA"/>
</dbReference>
<protein>
    <submittedName>
        <fullName evidence="1">Uncharacterized protein</fullName>
    </submittedName>
</protein>
<evidence type="ECO:0000313" key="2">
    <source>
        <dbReference type="Proteomes" id="UP000510647"/>
    </source>
</evidence>
<keyword evidence="2" id="KW-1185">Reference proteome</keyword>
<dbReference type="OrthoDB" id="4065996at2759"/>
<organism evidence="1 2">
    <name type="scientific">Torulaspora globosa</name>
    <dbReference type="NCBI Taxonomy" id="48254"/>
    <lineage>
        <taxon>Eukaryota</taxon>
        <taxon>Fungi</taxon>
        <taxon>Dikarya</taxon>
        <taxon>Ascomycota</taxon>
        <taxon>Saccharomycotina</taxon>
        <taxon>Saccharomycetes</taxon>
        <taxon>Saccharomycetales</taxon>
        <taxon>Saccharomycetaceae</taxon>
        <taxon>Torulaspora</taxon>
    </lineage>
</organism>
<proteinExistence type="predicted"/>